<dbReference type="OrthoDB" id="411017at2759"/>
<keyword evidence="1" id="KW-0962">Peroxisome biogenesis</keyword>
<proteinExistence type="predicted"/>
<evidence type="ECO:0000313" key="6">
    <source>
        <dbReference type="Proteomes" id="UP000027073"/>
    </source>
</evidence>
<comment type="subcellular location">
    <subcellularLocation>
        <location evidence="4">Peroxisome membrane</location>
    </subcellularLocation>
</comment>
<dbReference type="Pfam" id="PF05648">
    <property type="entry name" value="PEX11"/>
    <property type="match status" value="1"/>
</dbReference>
<dbReference type="Proteomes" id="UP000027073">
    <property type="component" value="Unassembled WGS sequence"/>
</dbReference>
<dbReference type="STRING" id="1137138.A0A067P2M7"/>
<dbReference type="PANTHER" id="PTHR12652">
    <property type="entry name" value="PEROXISOMAL BIOGENESIS FACTOR 11"/>
    <property type="match status" value="1"/>
</dbReference>
<dbReference type="FunCoup" id="A0A067P2M7">
    <property type="interactions" value="48"/>
</dbReference>
<dbReference type="AlphaFoldDB" id="A0A067P2M7"/>
<accession>A0A067P2M7</accession>
<evidence type="ECO:0000256" key="4">
    <source>
        <dbReference type="ARBA" id="ARBA00046271"/>
    </source>
</evidence>
<dbReference type="PANTHER" id="PTHR12652:SF50">
    <property type="entry name" value="PEROXIN 11"/>
    <property type="match status" value="1"/>
</dbReference>
<dbReference type="VEuPathDB" id="FungiDB:PLEOSDRAFT_1053846"/>
<protein>
    <recommendedName>
        <fullName evidence="7">Peroxisomal biogenesis factor 11</fullName>
    </recommendedName>
</protein>
<gene>
    <name evidence="5" type="ORF">PLEOSDRAFT_1053846</name>
</gene>
<evidence type="ECO:0000256" key="1">
    <source>
        <dbReference type="ARBA" id="ARBA00022593"/>
    </source>
</evidence>
<organism evidence="5 6">
    <name type="scientific">Pleurotus ostreatus (strain PC15)</name>
    <name type="common">Oyster mushroom</name>
    <dbReference type="NCBI Taxonomy" id="1137138"/>
    <lineage>
        <taxon>Eukaryota</taxon>
        <taxon>Fungi</taxon>
        <taxon>Dikarya</taxon>
        <taxon>Basidiomycota</taxon>
        <taxon>Agaricomycotina</taxon>
        <taxon>Agaricomycetes</taxon>
        <taxon>Agaricomycetidae</taxon>
        <taxon>Agaricales</taxon>
        <taxon>Pleurotineae</taxon>
        <taxon>Pleurotaceae</taxon>
        <taxon>Pleurotus</taxon>
    </lineage>
</organism>
<evidence type="ECO:0008006" key="7">
    <source>
        <dbReference type="Google" id="ProtNLM"/>
    </source>
</evidence>
<evidence type="ECO:0000313" key="5">
    <source>
        <dbReference type="EMBL" id="KDQ30667.1"/>
    </source>
</evidence>
<dbReference type="GO" id="GO:0005778">
    <property type="term" value="C:peroxisomal membrane"/>
    <property type="evidence" value="ECO:0007669"/>
    <property type="project" value="UniProtKB-SubCell"/>
</dbReference>
<keyword evidence="3" id="KW-0576">Peroxisome</keyword>
<dbReference type="GO" id="GO:0016559">
    <property type="term" value="P:peroxisome fission"/>
    <property type="evidence" value="ECO:0007669"/>
    <property type="project" value="InterPro"/>
</dbReference>
<dbReference type="HOGENOM" id="CLU_049216_0_0_1"/>
<dbReference type="EMBL" id="KL198006">
    <property type="protein sequence ID" value="KDQ30667.1"/>
    <property type="molecule type" value="Genomic_DNA"/>
</dbReference>
<name>A0A067P2M7_PLEO1</name>
<reference evidence="6" key="1">
    <citation type="journal article" date="2014" name="Proc. Natl. Acad. Sci. U.S.A.">
        <title>Extensive sampling of basidiomycete genomes demonstrates inadequacy of the white-rot/brown-rot paradigm for wood decay fungi.</title>
        <authorList>
            <person name="Riley R."/>
            <person name="Salamov A.A."/>
            <person name="Brown D.W."/>
            <person name="Nagy L.G."/>
            <person name="Floudas D."/>
            <person name="Held B.W."/>
            <person name="Levasseur A."/>
            <person name="Lombard V."/>
            <person name="Morin E."/>
            <person name="Otillar R."/>
            <person name="Lindquist E.A."/>
            <person name="Sun H."/>
            <person name="LaButti K.M."/>
            <person name="Schmutz J."/>
            <person name="Jabbour D."/>
            <person name="Luo H."/>
            <person name="Baker S.E."/>
            <person name="Pisabarro A.G."/>
            <person name="Walton J.D."/>
            <person name="Blanchette R.A."/>
            <person name="Henrissat B."/>
            <person name="Martin F."/>
            <person name="Cullen D."/>
            <person name="Hibbett D.S."/>
            <person name="Grigoriev I.V."/>
        </authorList>
    </citation>
    <scope>NUCLEOTIDE SEQUENCE [LARGE SCALE GENOMIC DNA]</scope>
    <source>
        <strain evidence="6">PC15</strain>
    </source>
</reference>
<sequence>MAAIASQVVLHPVVSQSLKMGHTTVGRDKTYRAIQYFARFYAWYLLSRGNKDEAARWSSLKSHLGTARKLMRLGKPMEHLQSAAKAALAPGTPVEQITTIGRQLGYFGYLTFDSFVWAHSIKFLKLKPETAAKVGKLANRFWAIGILFSLAHAALKNARLVGQIKALKSTKPWGEKDLGEEAEREAKLSALYNSRDALRHQLYIDMLDIWLPVSNLKYVNLNDGVLGILGVISSVLGWQKQWASVNGRK</sequence>
<evidence type="ECO:0000256" key="3">
    <source>
        <dbReference type="ARBA" id="ARBA00023140"/>
    </source>
</evidence>
<dbReference type="InParanoid" id="A0A067P2M7"/>
<keyword evidence="2" id="KW-0472">Membrane</keyword>
<dbReference type="InterPro" id="IPR008733">
    <property type="entry name" value="PEX11"/>
</dbReference>
<evidence type="ECO:0000256" key="2">
    <source>
        <dbReference type="ARBA" id="ARBA00023136"/>
    </source>
</evidence>